<dbReference type="Gene3D" id="1.10.10.10">
    <property type="entry name" value="Winged helix-like DNA-binding domain superfamily/Winged helix DNA-binding domain"/>
    <property type="match status" value="1"/>
</dbReference>
<evidence type="ECO:0000313" key="2">
    <source>
        <dbReference type="Proteomes" id="UP000823775"/>
    </source>
</evidence>
<sequence length="99" mass="10873">MENAMEKVATIVQRLAIMELANMDKCIMSLNAVVKLNGSGDAENLQRILRMLTSYGVFEEHVVDDGSQRSDGREWLIPRLVTKQAAPPGRANEGVDDGS</sequence>
<dbReference type="InterPro" id="IPR036388">
    <property type="entry name" value="WH-like_DNA-bd_sf"/>
</dbReference>
<keyword evidence="2" id="KW-1185">Reference proteome</keyword>
<evidence type="ECO:0008006" key="3">
    <source>
        <dbReference type="Google" id="ProtNLM"/>
    </source>
</evidence>
<gene>
    <name evidence="1" type="ORF">HAX54_018686</name>
</gene>
<accession>A0ABS8UN07</accession>
<comment type="caution">
    <text evidence="1">The sequence shown here is derived from an EMBL/GenBank/DDBJ whole genome shotgun (WGS) entry which is preliminary data.</text>
</comment>
<reference evidence="1 2" key="1">
    <citation type="journal article" date="2021" name="BMC Genomics">
        <title>Datura genome reveals duplications of psychoactive alkaloid biosynthetic genes and high mutation rate following tissue culture.</title>
        <authorList>
            <person name="Rajewski A."/>
            <person name="Carter-House D."/>
            <person name="Stajich J."/>
            <person name="Litt A."/>
        </authorList>
    </citation>
    <scope>NUCLEOTIDE SEQUENCE [LARGE SCALE GENOMIC DNA]</scope>
    <source>
        <strain evidence="1">AR-01</strain>
    </source>
</reference>
<dbReference type="InterPro" id="IPR036390">
    <property type="entry name" value="WH_DNA-bd_sf"/>
</dbReference>
<dbReference type="EMBL" id="JACEIK010002282">
    <property type="protein sequence ID" value="MCD9560189.1"/>
    <property type="molecule type" value="Genomic_DNA"/>
</dbReference>
<dbReference type="SUPFAM" id="SSF46785">
    <property type="entry name" value="Winged helix' DNA-binding domain"/>
    <property type="match status" value="1"/>
</dbReference>
<dbReference type="Proteomes" id="UP000823775">
    <property type="component" value="Unassembled WGS sequence"/>
</dbReference>
<proteinExistence type="predicted"/>
<name>A0ABS8UN07_DATST</name>
<protein>
    <recommendedName>
        <fullName evidence="3">Plant methyltransferase dimerisation domain-containing protein</fullName>
    </recommendedName>
</protein>
<evidence type="ECO:0000313" key="1">
    <source>
        <dbReference type="EMBL" id="MCD9560189.1"/>
    </source>
</evidence>
<organism evidence="1 2">
    <name type="scientific">Datura stramonium</name>
    <name type="common">Jimsonweed</name>
    <name type="synonym">Common thornapple</name>
    <dbReference type="NCBI Taxonomy" id="4076"/>
    <lineage>
        <taxon>Eukaryota</taxon>
        <taxon>Viridiplantae</taxon>
        <taxon>Streptophyta</taxon>
        <taxon>Embryophyta</taxon>
        <taxon>Tracheophyta</taxon>
        <taxon>Spermatophyta</taxon>
        <taxon>Magnoliopsida</taxon>
        <taxon>eudicotyledons</taxon>
        <taxon>Gunneridae</taxon>
        <taxon>Pentapetalae</taxon>
        <taxon>asterids</taxon>
        <taxon>lamiids</taxon>
        <taxon>Solanales</taxon>
        <taxon>Solanaceae</taxon>
        <taxon>Solanoideae</taxon>
        <taxon>Datureae</taxon>
        <taxon>Datura</taxon>
    </lineage>
</organism>